<dbReference type="Proteomes" id="UP001283341">
    <property type="component" value="Unassembled WGS sequence"/>
</dbReference>
<evidence type="ECO:0000256" key="1">
    <source>
        <dbReference type="SAM" id="MobiDB-lite"/>
    </source>
</evidence>
<evidence type="ECO:0000259" key="2">
    <source>
        <dbReference type="Pfam" id="PF04676"/>
    </source>
</evidence>
<dbReference type="PANTHER" id="PTHR12072">
    <property type="entry name" value="CWF19, CELL CYCLE CONTROL PROTEIN"/>
    <property type="match status" value="1"/>
</dbReference>
<name>A0AAE0IR84_9PEZI</name>
<dbReference type="Pfam" id="PF04676">
    <property type="entry name" value="CwfJ_C_2"/>
    <property type="match status" value="1"/>
</dbReference>
<feature type="domain" description="Cwf19-like C-terminal" evidence="3">
    <location>
        <begin position="326"/>
        <end position="455"/>
    </location>
</feature>
<gene>
    <name evidence="4" type="ORF">B0H66DRAFT_508557</name>
</gene>
<feature type="region of interest" description="Disordered" evidence="1">
    <location>
        <begin position="291"/>
        <end position="324"/>
    </location>
</feature>
<proteinExistence type="predicted"/>
<evidence type="ECO:0000313" key="4">
    <source>
        <dbReference type="EMBL" id="KAK3329814.1"/>
    </source>
</evidence>
<dbReference type="InterPro" id="IPR040194">
    <property type="entry name" value="Cwf19-like"/>
</dbReference>
<dbReference type="CDD" id="cd07380">
    <property type="entry name" value="MPP_CWF19_N"/>
    <property type="match status" value="1"/>
</dbReference>
<dbReference type="GO" id="GO:0061632">
    <property type="term" value="F:RNA lariat debranching enzyme activator activity"/>
    <property type="evidence" value="ECO:0007669"/>
    <property type="project" value="TreeGrafter"/>
</dbReference>
<keyword evidence="5" id="KW-1185">Reference proteome</keyword>
<dbReference type="AlphaFoldDB" id="A0AAE0IR84"/>
<feature type="compositionally biased region" description="Basic residues" evidence="1">
    <location>
        <begin position="308"/>
        <end position="317"/>
    </location>
</feature>
<evidence type="ECO:0000259" key="3">
    <source>
        <dbReference type="Pfam" id="PF04677"/>
    </source>
</evidence>
<accession>A0AAE0IR84</accession>
<dbReference type="GO" id="GO:0000398">
    <property type="term" value="P:mRNA splicing, via spliceosome"/>
    <property type="evidence" value="ECO:0007669"/>
    <property type="project" value="TreeGrafter"/>
</dbReference>
<dbReference type="InterPro" id="IPR006768">
    <property type="entry name" value="Cwf19-like_C_dom-1"/>
</dbReference>
<protein>
    <submittedName>
        <fullName evidence="4">CwfJ C-terminus 1-domain-containing protein-like protein</fullName>
    </submittedName>
</protein>
<evidence type="ECO:0000313" key="5">
    <source>
        <dbReference type="Proteomes" id="UP001283341"/>
    </source>
</evidence>
<dbReference type="GO" id="GO:0071014">
    <property type="term" value="C:post-mRNA release spliceosomal complex"/>
    <property type="evidence" value="ECO:0007669"/>
    <property type="project" value="TreeGrafter"/>
</dbReference>
<comment type="caution">
    <text evidence="4">The sequence shown here is derived from an EMBL/GenBank/DDBJ whole genome shotgun (WGS) entry which is preliminary data.</text>
</comment>
<dbReference type="PANTHER" id="PTHR12072:SF4">
    <property type="entry name" value="CWF19-LIKE PROTEIN 1"/>
    <property type="match status" value="1"/>
</dbReference>
<dbReference type="EMBL" id="JAUEDM010000001">
    <property type="protein sequence ID" value="KAK3329814.1"/>
    <property type="molecule type" value="Genomic_DNA"/>
</dbReference>
<organism evidence="4 5">
    <name type="scientific">Apodospora peruviana</name>
    <dbReference type="NCBI Taxonomy" id="516989"/>
    <lineage>
        <taxon>Eukaryota</taxon>
        <taxon>Fungi</taxon>
        <taxon>Dikarya</taxon>
        <taxon>Ascomycota</taxon>
        <taxon>Pezizomycotina</taxon>
        <taxon>Sordariomycetes</taxon>
        <taxon>Sordariomycetidae</taxon>
        <taxon>Sordariales</taxon>
        <taxon>Lasiosphaeriaceae</taxon>
        <taxon>Apodospora</taxon>
    </lineage>
</organism>
<dbReference type="InterPro" id="IPR006767">
    <property type="entry name" value="Cwf19-like_C_dom-2"/>
</dbReference>
<sequence>MAAKIFVFGSVNGQLKSAFAKLAAAHAKNSFTFAIVTGNLFATGIPHPHDSLDDEEDMENQLKALLNGEITVPCPTYFTVGKVAMPALVVDRLKKDEDVAPNLHFLGKRSVTNTTSGIRIATLGGKLDKTAKGLSTDEFSPTHTPDDAKALKGANRADILLTAMWATEIWNNSPKAQWVQIDPEDAIYYNHTSQGIAELYAALKPRYHFAASPTGIFYEREPFYYGVAELDPEEGHPIRFVSMAPWRNESKAKSMYAFTLDKDAAPPTAPPPGLTLTPFYKPEQQAMKRSAADAGFSRFSDHRDDNHGRHRHKHRRGERATGPPGPDQCFFCLSSSTVSTHMVISVGEEAYLATARGPLPSPTTFKDHDLTCPSHIIITTMEHAAVMNSAPLPVGLGNDADKTFNEMTRFRESIQSMIAAKSNGGLGVVTWEINRANNVHVHWQLMPVPIEMVTEGTVEAAFRVFAMDEKLGDEFVERDFHTADDLEDDIGDYLRVWIWGDISDGKADNHKVLSTSLLVRISDEDGEDHRRFDLQFPRKVMAKLLGLEDRTVWKRVVQTEDEETADVTAFRLQFKDWDFTLQK</sequence>
<dbReference type="Pfam" id="PF04677">
    <property type="entry name" value="CwfJ_C_1"/>
    <property type="match status" value="1"/>
</dbReference>
<reference evidence="4" key="2">
    <citation type="submission" date="2023-06" db="EMBL/GenBank/DDBJ databases">
        <authorList>
            <consortium name="Lawrence Berkeley National Laboratory"/>
            <person name="Haridas S."/>
            <person name="Hensen N."/>
            <person name="Bonometti L."/>
            <person name="Westerberg I."/>
            <person name="Brannstrom I.O."/>
            <person name="Guillou S."/>
            <person name="Cros-Aarteil S."/>
            <person name="Calhoun S."/>
            <person name="Kuo A."/>
            <person name="Mondo S."/>
            <person name="Pangilinan J."/>
            <person name="Riley R."/>
            <person name="Labutti K."/>
            <person name="Andreopoulos B."/>
            <person name="Lipzen A."/>
            <person name="Chen C."/>
            <person name="Yanf M."/>
            <person name="Daum C."/>
            <person name="Ng V."/>
            <person name="Clum A."/>
            <person name="Steindorff A."/>
            <person name="Ohm R."/>
            <person name="Martin F."/>
            <person name="Silar P."/>
            <person name="Natvig D."/>
            <person name="Lalanne C."/>
            <person name="Gautier V."/>
            <person name="Ament-Velasquez S.L."/>
            <person name="Kruys A."/>
            <person name="Hutchinson M.I."/>
            <person name="Powell A.J."/>
            <person name="Barry K."/>
            <person name="Miller A.N."/>
            <person name="Grigoriev I.V."/>
            <person name="Debuchy R."/>
            <person name="Gladieux P."/>
            <person name="Thoren M.H."/>
            <person name="Johannesson H."/>
        </authorList>
    </citation>
    <scope>NUCLEOTIDE SEQUENCE</scope>
    <source>
        <strain evidence="4">CBS 118394</strain>
    </source>
</reference>
<reference evidence="4" key="1">
    <citation type="journal article" date="2023" name="Mol. Phylogenet. Evol.">
        <title>Genome-scale phylogeny and comparative genomics of the fungal order Sordariales.</title>
        <authorList>
            <person name="Hensen N."/>
            <person name="Bonometti L."/>
            <person name="Westerberg I."/>
            <person name="Brannstrom I.O."/>
            <person name="Guillou S."/>
            <person name="Cros-Aarteil S."/>
            <person name="Calhoun S."/>
            <person name="Haridas S."/>
            <person name="Kuo A."/>
            <person name="Mondo S."/>
            <person name="Pangilinan J."/>
            <person name="Riley R."/>
            <person name="LaButti K."/>
            <person name="Andreopoulos B."/>
            <person name="Lipzen A."/>
            <person name="Chen C."/>
            <person name="Yan M."/>
            <person name="Daum C."/>
            <person name="Ng V."/>
            <person name="Clum A."/>
            <person name="Steindorff A."/>
            <person name="Ohm R.A."/>
            <person name="Martin F."/>
            <person name="Silar P."/>
            <person name="Natvig D.O."/>
            <person name="Lalanne C."/>
            <person name="Gautier V."/>
            <person name="Ament-Velasquez S.L."/>
            <person name="Kruys A."/>
            <person name="Hutchinson M.I."/>
            <person name="Powell A.J."/>
            <person name="Barry K."/>
            <person name="Miller A.N."/>
            <person name="Grigoriev I.V."/>
            <person name="Debuchy R."/>
            <person name="Gladieux P."/>
            <person name="Hiltunen Thoren M."/>
            <person name="Johannesson H."/>
        </authorList>
    </citation>
    <scope>NUCLEOTIDE SEQUENCE</scope>
    <source>
        <strain evidence="4">CBS 118394</strain>
    </source>
</reference>
<feature type="domain" description="Cwf19-like protein C-terminal" evidence="2">
    <location>
        <begin position="527"/>
        <end position="580"/>
    </location>
</feature>